<name>A0A0V1G9T7_9BILA</name>
<dbReference type="Proteomes" id="UP000055024">
    <property type="component" value="Unassembled WGS sequence"/>
</dbReference>
<sequence length="32" mass="3907">MNRKKVEQATSSERMDRLDRIVRWSIAFVRQV</sequence>
<dbReference type="EMBL" id="JYDP01004373">
    <property type="protein sequence ID" value="KRY94941.1"/>
    <property type="molecule type" value="Genomic_DNA"/>
</dbReference>
<accession>A0A0V1G9T7</accession>
<organism evidence="1 2">
    <name type="scientific">Trichinella zimbabwensis</name>
    <dbReference type="NCBI Taxonomy" id="268475"/>
    <lineage>
        <taxon>Eukaryota</taxon>
        <taxon>Metazoa</taxon>
        <taxon>Ecdysozoa</taxon>
        <taxon>Nematoda</taxon>
        <taxon>Enoplea</taxon>
        <taxon>Dorylaimia</taxon>
        <taxon>Trichinellida</taxon>
        <taxon>Trichinellidae</taxon>
        <taxon>Trichinella</taxon>
    </lineage>
</organism>
<proteinExistence type="predicted"/>
<gene>
    <name evidence="1" type="ORF">T11_17827</name>
</gene>
<protein>
    <submittedName>
        <fullName evidence="1">Uncharacterized protein</fullName>
    </submittedName>
</protein>
<evidence type="ECO:0000313" key="2">
    <source>
        <dbReference type="Proteomes" id="UP000055024"/>
    </source>
</evidence>
<reference evidence="1 2" key="1">
    <citation type="submission" date="2015-01" db="EMBL/GenBank/DDBJ databases">
        <title>Evolution of Trichinella species and genotypes.</title>
        <authorList>
            <person name="Korhonen P.K."/>
            <person name="Edoardo P."/>
            <person name="Giuseppe L.R."/>
            <person name="Gasser R.B."/>
        </authorList>
    </citation>
    <scope>NUCLEOTIDE SEQUENCE [LARGE SCALE GENOMIC DNA]</scope>
    <source>
        <strain evidence="1">ISS1029</strain>
    </source>
</reference>
<keyword evidence="2" id="KW-1185">Reference proteome</keyword>
<feature type="non-terminal residue" evidence="1">
    <location>
        <position position="32"/>
    </location>
</feature>
<comment type="caution">
    <text evidence="1">The sequence shown here is derived from an EMBL/GenBank/DDBJ whole genome shotgun (WGS) entry which is preliminary data.</text>
</comment>
<evidence type="ECO:0000313" key="1">
    <source>
        <dbReference type="EMBL" id="KRY94941.1"/>
    </source>
</evidence>
<dbReference type="AlphaFoldDB" id="A0A0V1G9T7"/>